<evidence type="ECO:0000256" key="7">
    <source>
        <dbReference type="SAM" id="MobiDB-lite"/>
    </source>
</evidence>
<keyword evidence="3 8" id="KW-0732">Signal</keyword>
<dbReference type="EMBL" id="SMFK01000007">
    <property type="protein sequence ID" value="TDD96226.1"/>
    <property type="molecule type" value="Genomic_DNA"/>
</dbReference>
<dbReference type="PANTHER" id="PTHR47360">
    <property type="entry name" value="MUREIN DD-ENDOPEPTIDASE MEPS/MUREIN LD-CARBOXYPEPTIDASE"/>
    <property type="match status" value="1"/>
</dbReference>
<feature type="domain" description="NlpC/P60" evidence="10">
    <location>
        <begin position="445"/>
        <end position="570"/>
    </location>
</feature>
<feature type="signal peptide" evidence="8">
    <location>
        <begin position="1"/>
        <end position="20"/>
    </location>
</feature>
<keyword evidence="5" id="KW-0378">Hydrolase</keyword>
<dbReference type="GO" id="GO:0008234">
    <property type="term" value="F:cysteine-type peptidase activity"/>
    <property type="evidence" value="ECO:0007669"/>
    <property type="project" value="UniProtKB-KW"/>
</dbReference>
<gene>
    <name evidence="11" type="ORF">E0F76_12075</name>
</gene>
<feature type="domain" description="LysM" evidence="9">
    <location>
        <begin position="25"/>
        <end position="68"/>
    </location>
</feature>
<organism evidence="11 12">
    <name type="scientific">Flavobacterium cellulosilyticum</name>
    <dbReference type="NCBI Taxonomy" id="2541731"/>
    <lineage>
        <taxon>Bacteria</taxon>
        <taxon>Pseudomonadati</taxon>
        <taxon>Bacteroidota</taxon>
        <taxon>Flavobacteriia</taxon>
        <taxon>Flavobacteriales</taxon>
        <taxon>Flavobacteriaceae</taxon>
        <taxon>Flavobacterium</taxon>
    </lineage>
</organism>
<dbReference type="Gene3D" id="3.90.1720.10">
    <property type="entry name" value="endopeptidase domain like (from Nostoc punctiforme)"/>
    <property type="match status" value="1"/>
</dbReference>
<feature type="compositionally biased region" description="Basic and acidic residues" evidence="7">
    <location>
        <begin position="332"/>
        <end position="350"/>
    </location>
</feature>
<dbReference type="InterPro" id="IPR052062">
    <property type="entry name" value="Murein_DD/LD_carboxypeptidase"/>
</dbReference>
<dbReference type="PROSITE" id="PS51935">
    <property type="entry name" value="NLPC_P60"/>
    <property type="match status" value="1"/>
</dbReference>
<feature type="domain" description="LysM" evidence="9">
    <location>
        <begin position="276"/>
        <end position="320"/>
    </location>
</feature>
<dbReference type="OrthoDB" id="9807055at2"/>
<accession>A0A4R5CBS3</accession>
<evidence type="ECO:0000256" key="6">
    <source>
        <dbReference type="ARBA" id="ARBA00022807"/>
    </source>
</evidence>
<dbReference type="InterPro" id="IPR000064">
    <property type="entry name" value="NLP_P60_dom"/>
</dbReference>
<dbReference type="GO" id="GO:0006508">
    <property type="term" value="P:proteolysis"/>
    <property type="evidence" value="ECO:0007669"/>
    <property type="project" value="UniProtKB-KW"/>
</dbReference>
<dbReference type="SUPFAM" id="SSF54001">
    <property type="entry name" value="Cysteine proteinases"/>
    <property type="match status" value="1"/>
</dbReference>
<keyword evidence="6" id="KW-0788">Thiol protease</keyword>
<dbReference type="InterPro" id="IPR018392">
    <property type="entry name" value="LysM"/>
</dbReference>
<dbReference type="PANTHER" id="PTHR47360:SF1">
    <property type="entry name" value="ENDOPEPTIDASE NLPC-RELATED"/>
    <property type="match status" value="1"/>
</dbReference>
<feature type="region of interest" description="Disordered" evidence="7">
    <location>
        <begin position="328"/>
        <end position="359"/>
    </location>
</feature>
<feature type="domain" description="LysM" evidence="9">
    <location>
        <begin position="91"/>
        <end position="135"/>
    </location>
</feature>
<keyword evidence="2" id="KW-0645">Protease</keyword>
<dbReference type="AlphaFoldDB" id="A0A4R5CBS3"/>
<dbReference type="PROSITE" id="PS51782">
    <property type="entry name" value="LYSM"/>
    <property type="match status" value="4"/>
</dbReference>
<evidence type="ECO:0000256" key="2">
    <source>
        <dbReference type="ARBA" id="ARBA00022670"/>
    </source>
</evidence>
<evidence type="ECO:0000256" key="8">
    <source>
        <dbReference type="SAM" id="SignalP"/>
    </source>
</evidence>
<evidence type="ECO:0000256" key="1">
    <source>
        <dbReference type="ARBA" id="ARBA00007074"/>
    </source>
</evidence>
<comment type="caution">
    <text evidence="11">The sequence shown here is derived from an EMBL/GenBank/DDBJ whole genome shotgun (WGS) entry which is preliminary data.</text>
</comment>
<keyword evidence="4" id="KW-0677">Repeat</keyword>
<dbReference type="Proteomes" id="UP000295479">
    <property type="component" value="Unassembled WGS sequence"/>
</dbReference>
<evidence type="ECO:0000256" key="5">
    <source>
        <dbReference type="ARBA" id="ARBA00022801"/>
    </source>
</evidence>
<keyword evidence="12" id="KW-1185">Reference proteome</keyword>
<evidence type="ECO:0000313" key="11">
    <source>
        <dbReference type="EMBL" id="TDD96226.1"/>
    </source>
</evidence>
<evidence type="ECO:0000259" key="10">
    <source>
        <dbReference type="PROSITE" id="PS51935"/>
    </source>
</evidence>
<evidence type="ECO:0000313" key="12">
    <source>
        <dbReference type="Proteomes" id="UP000295479"/>
    </source>
</evidence>
<feature type="chain" id="PRO_5021030290" evidence="8">
    <location>
        <begin position="21"/>
        <end position="570"/>
    </location>
</feature>
<reference evidence="11 12" key="1">
    <citation type="submission" date="2019-03" db="EMBL/GenBank/DDBJ databases">
        <title>Flavobacterium AR-3-4 sp. nov. isolated from arctic soil.</title>
        <authorList>
            <person name="Chaudhary D.K."/>
        </authorList>
    </citation>
    <scope>NUCLEOTIDE SEQUENCE [LARGE SCALE GENOMIC DNA]</scope>
    <source>
        <strain evidence="11 12">AR-3-4</strain>
    </source>
</reference>
<comment type="similarity">
    <text evidence="1">Belongs to the peptidase C40 family.</text>
</comment>
<evidence type="ECO:0000259" key="9">
    <source>
        <dbReference type="PROSITE" id="PS51782"/>
    </source>
</evidence>
<evidence type="ECO:0000256" key="4">
    <source>
        <dbReference type="ARBA" id="ARBA00022737"/>
    </source>
</evidence>
<dbReference type="InterPro" id="IPR036779">
    <property type="entry name" value="LysM_dom_sf"/>
</dbReference>
<sequence>MKCFSWLFLFLFFNSINMFSQEKYTHHTVSKGETISKIAKTYNVSPKAIYELNPDARKGIQYKSVLIIPIASSNSKLEKAIPEKGNQISDVTHEVLPQETLYGIAKQYNVKVEDLYSSNPNLEQEGLKKGQTISIPQSVSNKSNKVTSIEKDILPAKNTIKDNTNPKIETLNLPIQIEKTDVSTELSNYEVLPKETLYSIAKQNGITVDELYKINQNLEKEGLKSGHTIKIPQKSSDKIVLKETPTPVIKEKSIPKEEEAVVIQTTLQKNSSIAGTEYKVLPKESLFSIAKKKGILVADLKNANPILQSQSLKRGQIISIPVNTQNSTTLVSKEKTPKTDKDLSESDKAKQITVSSLPDAGTKTNEKEYIREVLAKETKYGIAKEYGITVIELEKQNPNIAKKLAIGSTLVIRSSKVFKEDILNEKIIVEEINKNANKSKSFHDAAFLDQLIETASENIGTQYRIGGTTKEGFDCSGLICSTFGTYDIQLPRTSIEQSQVGVIVNKEDAQKGDLIFFKTGRRSQINHVGMVVEVANGDIKFIHASNSGVMISSIKEKYYVKRFSQINRVL</sequence>
<dbReference type="CDD" id="cd00118">
    <property type="entry name" value="LysM"/>
    <property type="match status" value="5"/>
</dbReference>
<feature type="domain" description="LysM" evidence="9">
    <location>
        <begin position="187"/>
        <end position="231"/>
    </location>
</feature>
<dbReference type="Pfam" id="PF01476">
    <property type="entry name" value="LysM"/>
    <property type="match status" value="5"/>
</dbReference>
<dbReference type="Gene3D" id="3.10.350.10">
    <property type="entry name" value="LysM domain"/>
    <property type="match status" value="4"/>
</dbReference>
<dbReference type="SUPFAM" id="SSF54106">
    <property type="entry name" value="LysM domain"/>
    <property type="match status" value="4"/>
</dbReference>
<dbReference type="Pfam" id="PF00877">
    <property type="entry name" value="NLPC_P60"/>
    <property type="match status" value="1"/>
</dbReference>
<dbReference type="SMART" id="SM00257">
    <property type="entry name" value="LysM"/>
    <property type="match status" value="5"/>
</dbReference>
<protein>
    <submittedName>
        <fullName evidence="11">Peptidoglycan endopeptidase</fullName>
    </submittedName>
</protein>
<proteinExistence type="inferred from homology"/>
<name>A0A4R5CBS3_9FLAO</name>
<evidence type="ECO:0000256" key="3">
    <source>
        <dbReference type="ARBA" id="ARBA00022729"/>
    </source>
</evidence>
<dbReference type="InterPro" id="IPR038765">
    <property type="entry name" value="Papain-like_cys_pep_sf"/>
</dbReference>